<dbReference type="Pfam" id="PF00084">
    <property type="entry name" value="Sushi"/>
    <property type="match status" value="2"/>
</dbReference>
<keyword evidence="3 4" id="KW-1015">Disulfide bond</keyword>
<proteinExistence type="predicted"/>
<dbReference type="InterPro" id="IPR000436">
    <property type="entry name" value="Sushi_SCR_CCP_dom"/>
</dbReference>
<dbReference type="Proteomes" id="UP000515135">
    <property type="component" value="Unplaced"/>
</dbReference>
<dbReference type="PANTHER" id="PTHR45656">
    <property type="entry name" value="PROTEIN CBR-CLEC-78"/>
    <property type="match status" value="1"/>
</dbReference>
<keyword evidence="2" id="KW-0677">Repeat</keyword>
<evidence type="ECO:0000259" key="5">
    <source>
        <dbReference type="PROSITE" id="PS50923"/>
    </source>
</evidence>
<dbReference type="Gene3D" id="2.10.70.10">
    <property type="entry name" value="Complement Module, domain 1"/>
    <property type="match status" value="2"/>
</dbReference>
<keyword evidence="6" id="KW-1185">Reference proteome</keyword>
<feature type="disulfide bond" evidence="4">
    <location>
        <begin position="80"/>
        <end position="107"/>
    </location>
</feature>
<dbReference type="GeneID" id="109462302"/>
<evidence type="ECO:0000256" key="1">
    <source>
        <dbReference type="ARBA" id="ARBA00022729"/>
    </source>
</evidence>
<keyword evidence="4" id="KW-0768">Sushi</keyword>
<accession>A0A6P4YC06</accession>
<sequence length="112" mass="11743">MTALAHGYFTGSNAYRSVVTFHCLPGFELVGDESLTCQADKTWSGPLPTCDVVKCPAQAAPTNGAKHGGNLYNDVVTFLCVTGYHLVGSSSARCQEDGSWTAPTPTCPGELS</sequence>
<dbReference type="SMART" id="SM00032">
    <property type="entry name" value="CCP"/>
    <property type="match status" value="2"/>
</dbReference>
<name>A0A6P4YC06_BRABE</name>
<evidence type="ECO:0000313" key="7">
    <source>
        <dbReference type="RefSeq" id="XP_019614391.1"/>
    </source>
</evidence>
<evidence type="ECO:0000256" key="4">
    <source>
        <dbReference type="PROSITE-ProRule" id="PRU00302"/>
    </source>
</evidence>
<dbReference type="SUPFAM" id="SSF57535">
    <property type="entry name" value="Complement control module/SCR domain"/>
    <property type="match status" value="2"/>
</dbReference>
<gene>
    <name evidence="7" type="primary">LOC109462302</name>
</gene>
<dbReference type="AlphaFoldDB" id="A0A6P4YC06"/>
<dbReference type="KEGG" id="bbel:109462302"/>
<comment type="caution">
    <text evidence="4">Lacks conserved residue(s) required for the propagation of feature annotation.</text>
</comment>
<reference evidence="7" key="1">
    <citation type="submission" date="2025-08" db="UniProtKB">
        <authorList>
            <consortium name="RefSeq"/>
        </authorList>
    </citation>
    <scope>IDENTIFICATION</scope>
    <source>
        <tissue evidence="7">Gonad</tissue>
    </source>
</reference>
<dbReference type="OrthoDB" id="6127264at2759"/>
<evidence type="ECO:0000256" key="2">
    <source>
        <dbReference type="ARBA" id="ARBA00022737"/>
    </source>
</evidence>
<evidence type="ECO:0000256" key="3">
    <source>
        <dbReference type="ARBA" id="ARBA00023157"/>
    </source>
</evidence>
<dbReference type="InterPro" id="IPR051277">
    <property type="entry name" value="SEZ6_CSMD_C4BPB_Regulators"/>
</dbReference>
<dbReference type="CDD" id="cd00033">
    <property type="entry name" value="CCP"/>
    <property type="match status" value="2"/>
</dbReference>
<dbReference type="InterPro" id="IPR035976">
    <property type="entry name" value="Sushi/SCR/CCP_sf"/>
</dbReference>
<feature type="disulfide bond" evidence="4">
    <location>
        <begin position="23"/>
        <end position="50"/>
    </location>
</feature>
<evidence type="ECO:0000313" key="6">
    <source>
        <dbReference type="Proteomes" id="UP000515135"/>
    </source>
</evidence>
<organism evidence="6 7">
    <name type="scientific">Branchiostoma belcheri</name>
    <name type="common">Amphioxus</name>
    <dbReference type="NCBI Taxonomy" id="7741"/>
    <lineage>
        <taxon>Eukaryota</taxon>
        <taxon>Metazoa</taxon>
        <taxon>Chordata</taxon>
        <taxon>Cephalochordata</taxon>
        <taxon>Leptocardii</taxon>
        <taxon>Amphioxiformes</taxon>
        <taxon>Branchiostomatidae</taxon>
        <taxon>Branchiostoma</taxon>
    </lineage>
</organism>
<feature type="domain" description="Sushi" evidence="5">
    <location>
        <begin position="1"/>
        <end position="52"/>
    </location>
</feature>
<dbReference type="RefSeq" id="XP_019614391.1">
    <property type="nucleotide sequence ID" value="XM_019758832.1"/>
</dbReference>
<protein>
    <submittedName>
        <fullName evidence="7">P-selectin-like</fullName>
    </submittedName>
</protein>
<keyword evidence="1" id="KW-0732">Signal</keyword>
<dbReference type="PROSITE" id="PS50923">
    <property type="entry name" value="SUSHI"/>
    <property type="match status" value="2"/>
</dbReference>
<dbReference type="PANTHER" id="PTHR45656:SF4">
    <property type="entry name" value="PROTEIN CBR-CLEC-78"/>
    <property type="match status" value="1"/>
</dbReference>
<feature type="domain" description="Sushi" evidence="5">
    <location>
        <begin position="53"/>
        <end position="109"/>
    </location>
</feature>